<dbReference type="InterPro" id="IPR011330">
    <property type="entry name" value="Glyco_hydro/deAcase_b/a-brl"/>
</dbReference>
<dbReference type="Proteomes" id="UP000664369">
    <property type="component" value="Unassembled WGS sequence"/>
</dbReference>
<comment type="caution">
    <text evidence="2">The sequence shown here is derived from an EMBL/GenBank/DDBJ whole genome shotgun (WGS) entry which is preliminary data.</text>
</comment>
<dbReference type="InterPro" id="IPR014344">
    <property type="entry name" value="XrtA_polysacc_deacetyl"/>
</dbReference>
<dbReference type="Pfam" id="PF01522">
    <property type="entry name" value="Polysacc_deac_1"/>
    <property type="match status" value="1"/>
</dbReference>
<feature type="domain" description="NodB homology" evidence="1">
    <location>
        <begin position="19"/>
        <end position="272"/>
    </location>
</feature>
<dbReference type="NCBIfam" id="TIGR03006">
    <property type="entry name" value="pepcterm_polyde"/>
    <property type="match status" value="1"/>
</dbReference>
<dbReference type="SUPFAM" id="SSF88713">
    <property type="entry name" value="Glycoside hydrolase/deacetylase"/>
    <property type="match status" value="1"/>
</dbReference>
<gene>
    <name evidence="2" type="ORF">J4E00_20560</name>
</gene>
<dbReference type="CDD" id="cd10941">
    <property type="entry name" value="CE4_PuuE_HpPgdA_like_2"/>
    <property type="match status" value="1"/>
</dbReference>
<dbReference type="PROSITE" id="PS51677">
    <property type="entry name" value="NODB"/>
    <property type="match status" value="1"/>
</dbReference>
<evidence type="ECO:0000313" key="3">
    <source>
        <dbReference type="Proteomes" id="UP000664369"/>
    </source>
</evidence>
<dbReference type="InterPro" id="IPR022560">
    <property type="entry name" value="DUF3473"/>
</dbReference>
<dbReference type="PANTHER" id="PTHR47561">
    <property type="entry name" value="POLYSACCHARIDE DEACETYLASE FAMILY PROTEIN (AFU_ORTHOLOGUE AFUA_6G05030)"/>
    <property type="match status" value="1"/>
</dbReference>
<keyword evidence="3" id="KW-1185">Reference proteome</keyword>
<organism evidence="2 3">
    <name type="scientific">Hymenobacter negativus</name>
    <dbReference type="NCBI Taxonomy" id="2795026"/>
    <lineage>
        <taxon>Bacteria</taxon>
        <taxon>Pseudomonadati</taxon>
        <taxon>Bacteroidota</taxon>
        <taxon>Cytophagia</taxon>
        <taxon>Cytophagales</taxon>
        <taxon>Hymenobacteraceae</taxon>
        <taxon>Hymenobacter</taxon>
    </lineage>
</organism>
<dbReference type="RefSeq" id="WP_208177158.1">
    <property type="nucleotide sequence ID" value="NZ_JAGETZ010000011.1"/>
</dbReference>
<dbReference type="PANTHER" id="PTHR47561:SF1">
    <property type="entry name" value="POLYSACCHARIDE DEACETYLASE FAMILY PROTEIN (AFU_ORTHOLOGUE AFUA_6G05030)"/>
    <property type="match status" value="1"/>
</dbReference>
<sequence>MHAFTIDLEEWFCTHNFQGIIAYEDWDKLESRIGGQTEQLLELLDKYHVKATFFVLGWVAERHPELLQSITRAGHEIGSHGFSHQLTWQHSRESFKQDLALSTAAIQAVLGSRPTAFRAPAFSVIKQTDWAIDVLKESGYETDSSVYPVSVHPEYGIGDAPLAPYRWANGMAEIPLSCVQYYNKRIPISGGAYFRFMAYPLYRKLVKQLEKEARKLNFYIHPWEIDGDIPKVKGLSYQRRLRHYTGLAQVKPKLERILGDFEFTTLSNAFQS</sequence>
<dbReference type="EMBL" id="JAGETZ010000011">
    <property type="protein sequence ID" value="MBO2011469.1"/>
    <property type="molecule type" value="Genomic_DNA"/>
</dbReference>
<dbReference type="Pfam" id="PF11959">
    <property type="entry name" value="DUF3473"/>
    <property type="match status" value="1"/>
</dbReference>
<evidence type="ECO:0000313" key="2">
    <source>
        <dbReference type="EMBL" id="MBO2011469.1"/>
    </source>
</evidence>
<dbReference type="Gene3D" id="3.20.20.370">
    <property type="entry name" value="Glycoside hydrolase/deacetylase"/>
    <property type="match status" value="1"/>
</dbReference>
<name>A0ABS3QL28_9BACT</name>
<dbReference type="InterPro" id="IPR045235">
    <property type="entry name" value="PuuE_HpPgdA-like"/>
</dbReference>
<proteinExistence type="predicted"/>
<evidence type="ECO:0000259" key="1">
    <source>
        <dbReference type="PROSITE" id="PS51677"/>
    </source>
</evidence>
<reference evidence="2 3" key="1">
    <citation type="submission" date="2021-03" db="EMBL/GenBank/DDBJ databases">
        <authorList>
            <person name="Kim M.K."/>
        </authorList>
    </citation>
    <scope>NUCLEOTIDE SEQUENCE [LARGE SCALE GENOMIC DNA]</scope>
    <source>
        <strain evidence="2 3">BT442</strain>
    </source>
</reference>
<accession>A0ABS3QL28</accession>
<protein>
    <submittedName>
        <fullName evidence="2">DUF3473 domain-containing protein</fullName>
    </submittedName>
</protein>
<dbReference type="InterPro" id="IPR002509">
    <property type="entry name" value="NODB_dom"/>
</dbReference>